<dbReference type="InterPro" id="IPR009579">
    <property type="entry name" value="DUF1192"/>
</dbReference>
<accession>A0ABZ2G2B5</accession>
<evidence type="ECO:0000313" key="2">
    <source>
        <dbReference type="Proteomes" id="UP001382935"/>
    </source>
</evidence>
<dbReference type="Pfam" id="PF06698">
    <property type="entry name" value="DUF1192"/>
    <property type="match status" value="1"/>
</dbReference>
<gene>
    <name evidence="1" type="ORF">V6R86_11245</name>
</gene>
<dbReference type="Proteomes" id="UP001382935">
    <property type="component" value="Chromosome"/>
</dbReference>
<name>A0ABZ2G2B5_9SPHN</name>
<proteinExistence type="predicted"/>
<evidence type="ECO:0000313" key="1">
    <source>
        <dbReference type="EMBL" id="WWM71226.1"/>
    </source>
</evidence>
<protein>
    <submittedName>
        <fullName evidence="1">DUF1192 domain-containing protein</fullName>
    </submittedName>
</protein>
<dbReference type="EMBL" id="CP145607">
    <property type="protein sequence ID" value="WWM71226.1"/>
    <property type="molecule type" value="Genomic_DNA"/>
</dbReference>
<organism evidence="1 2">
    <name type="scientific">Sphingomonas kaistensis</name>
    <dbReference type="NCBI Taxonomy" id="298708"/>
    <lineage>
        <taxon>Bacteria</taxon>
        <taxon>Pseudomonadati</taxon>
        <taxon>Pseudomonadota</taxon>
        <taxon>Alphaproteobacteria</taxon>
        <taxon>Sphingomonadales</taxon>
        <taxon>Sphingomonadaceae</taxon>
        <taxon>Sphingomonas</taxon>
    </lineage>
</organism>
<reference evidence="1 2" key="1">
    <citation type="submission" date="2024-02" db="EMBL/GenBank/DDBJ databases">
        <title>Full genome sequence of Sphingomonas kaistensis.</title>
        <authorList>
            <person name="Poletto B.L."/>
            <person name="Silva G."/>
            <person name="Galante D."/>
            <person name="Campos K.R."/>
            <person name="Santos M.B.N."/>
            <person name="Sacchi C.T."/>
        </authorList>
    </citation>
    <scope>NUCLEOTIDE SEQUENCE [LARGE SCALE GENOMIC DNA]</scope>
    <source>
        <strain evidence="1 2">MA4R</strain>
    </source>
</reference>
<sequence>MLMDDDLFSSRPEDPLASLARQDLDPLSQHELDERIAALEAEIARVRAHSEAVAKHRSAADALFKR</sequence>
<keyword evidence="2" id="KW-1185">Reference proteome</keyword>